<keyword evidence="4 8" id="KW-0560">Oxidoreductase</keyword>
<dbReference type="CDD" id="cd01076">
    <property type="entry name" value="NAD_bind_1_Glu_DH"/>
    <property type="match status" value="1"/>
</dbReference>
<dbReference type="GO" id="GO:0005739">
    <property type="term" value="C:mitochondrion"/>
    <property type="evidence" value="ECO:0007669"/>
    <property type="project" value="UniProtKB-SubCell"/>
</dbReference>
<evidence type="ECO:0000256" key="1">
    <source>
        <dbReference type="ARBA" id="ARBA00004173"/>
    </source>
</evidence>
<comment type="caution">
    <text evidence="10">The sequence shown here is derived from an EMBL/GenBank/DDBJ whole genome shotgun (WGS) entry which is preliminary data.</text>
</comment>
<evidence type="ECO:0000256" key="7">
    <source>
        <dbReference type="ARBA" id="ARBA00048577"/>
    </source>
</evidence>
<dbReference type="InterPro" id="IPR036291">
    <property type="entry name" value="NAD(P)-bd_dom_sf"/>
</dbReference>
<evidence type="ECO:0000256" key="5">
    <source>
        <dbReference type="ARBA" id="ARBA00023128"/>
    </source>
</evidence>
<sequence>MLNLKNGCKFASFCKSGSSHGAFKPVSAALIQNRHDRNLHEIPEKLSHIPTAENPRFFDMVEYFFHRACKIAADKLVEDIKTKMSLEDKKKKVIGILKIMQPCDHIIEISFPVRRDCGNYEMVTGYRAQHSTHRVPCKGGIRFSEEVTRDEVKALSALMTFKCACVDVPFGGAKAGVKINPKEYSENELERITRRFTLELAKKGFIGPGVDVPAPDMGTGEREMSWIADTYAKTIGHLDINAHACVTGKPINQGGIHGRISATGRGVFHGLENFIMEANYMSMIGTTPGWGGKTFILQGFGNVGLHTMRYLHRAGAVCIGVIERDGSIINSEGIDPKQLEDYHISNGTIVGFPGAEPYTGESLMFEPCDIFVPAAIEKVITKDNAHKIQAKIVAEAANGPTTPAADKILIDRNILVIPDLYINAGGVTVSFFEWLKNLNHVSYGRLNFKYERESNYHLLESVQESLERRFGRVGGRIPVTPSEAFQKRISGASEKDIVHSGLDYTMERSARAIMKTAMKYNLGLDLRTAAYINSIEKIFTTYKEAGLTF</sequence>
<dbReference type="InterPro" id="IPR046346">
    <property type="entry name" value="Aminoacid_DH-like_N_sf"/>
</dbReference>
<dbReference type="Gene3D" id="3.40.50.720">
    <property type="entry name" value="NAD(P)-binding Rossmann-like Domain"/>
    <property type="match status" value="1"/>
</dbReference>
<protein>
    <recommendedName>
        <fullName evidence="3">glutamate dehydrogenase [NAD(P)(+)]</fullName>
        <ecNumber evidence="3">1.4.1.3</ecNumber>
    </recommendedName>
</protein>
<dbReference type="Proteomes" id="UP001367676">
    <property type="component" value="Unassembled WGS sequence"/>
</dbReference>
<accession>A0AAN9TUP0</accession>
<evidence type="ECO:0000256" key="4">
    <source>
        <dbReference type="ARBA" id="ARBA00023002"/>
    </source>
</evidence>
<dbReference type="InterPro" id="IPR006096">
    <property type="entry name" value="Glu/Leu/Phe/Val/Trp_DH_C"/>
</dbReference>
<comment type="similarity">
    <text evidence="2 8">Belongs to the Glu/Leu/Phe/Val dehydrogenases family.</text>
</comment>
<proteinExistence type="inferred from homology"/>
<dbReference type="GO" id="GO:0004352">
    <property type="term" value="F:glutamate dehydrogenase (NAD+) activity"/>
    <property type="evidence" value="ECO:0007669"/>
    <property type="project" value="TreeGrafter"/>
</dbReference>
<dbReference type="Pfam" id="PF00208">
    <property type="entry name" value="ELFV_dehydrog"/>
    <property type="match status" value="1"/>
</dbReference>
<evidence type="ECO:0000256" key="6">
    <source>
        <dbReference type="ARBA" id="ARBA00047867"/>
    </source>
</evidence>
<dbReference type="PRINTS" id="PR00082">
    <property type="entry name" value="GLFDHDRGNASE"/>
</dbReference>
<dbReference type="InterPro" id="IPR006095">
    <property type="entry name" value="Glu/Leu/Phe/Val/Trp_DH"/>
</dbReference>
<dbReference type="FunFam" id="3.40.50.10860:FF:000007">
    <property type="entry name" value="Glutamate dehydrogenase 1, mitochondrial"/>
    <property type="match status" value="1"/>
</dbReference>
<comment type="catalytic activity">
    <reaction evidence="7">
        <text>L-glutamate + NADP(+) + H2O = 2-oxoglutarate + NH4(+) + NADPH + H(+)</text>
        <dbReference type="Rhea" id="RHEA:11612"/>
        <dbReference type="ChEBI" id="CHEBI:15377"/>
        <dbReference type="ChEBI" id="CHEBI:15378"/>
        <dbReference type="ChEBI" id="CHEBI:16810"/>
        <dbReference type="ChEBI" id="CHEBI:28938"/>
        <dbReference type="ChEBI" id="CHEBI:29985"/>
        <dbReference type="ChEBI" id="CHEBI:57783"/>
        <dbReference type="ChEBI" id="CHEBI:58349"/>
        <dbReference type="EC" id="1.4.1.3"/>
    </reaction>
</comment>
<dbReference type="Pfam" id="PF02812">
    <property type="entry name" value="ELFV_dehydrog_N"/>
    <property type="match status" value="1"/>
</dbReference>
<dbReference type="SUPFAM" id="SSF51735">
    <property type="entry name" value="NAD(P)-binding Rossmann-fold domains"/>
    <property type="match status" value="1"/>
</dbReference>
<dbReference type="PROSITE" id="PS00074">
    <property type="entry name" value="GLFV_DEHYDROGENASE"/>
    <property type="match status" value="1"/>
</dbReference>
<keyword evidence="11" id="KW-1185">Reference proteome</keyword>
<evidence type="ECO:0000313" key="10">
    <source>
        <dbReference type="EMBL" id="KAK7603241.1"/>
    </source>
</evidence>
<dbReference type="GO" id="GO:0006538">
    <property type="term" value="P:L-glutamate catabolic process"/>
    <property type="evidence" value="ECO:0007669"/>
    <property type="project" value="TreeGrafter"/>
</dbReference>
<dbReference type="FunFam" id="3.40.50.720:FF:000100">
    <property type="entry name" value="Glutamate dehydrogenase 1, mitochondrial"/>
    <property type="match status" value="1"/>
</dbReference>
<dbReference type="Gene3D" id="3.40.50.10860">
    <property type="entry name" value="Leucine Dehydrogenase, chain A, domain 1"/>
    <property type="match status" value="1"/>
</dbReference>
<dbReference type="InterPro" id="IPR033922">
    <property type="entry name" value="NAD_bind_Glu_DH"/>
</dbReference>
<keyword evidence="5" id="KW-0496">Mitochondrion</keyword>
<dbReference type="PANTHER" id="PTHR11606">
    <property type="entry name" value="GLUTAMATE DEHYDROGENASE"/>
    <property type="match status" value="1"/>
</dbReference>
<dbReference type="InterPro" id="IPR033524">
    <property type="entry name" value="Glu/Leu/Phe/Val_DH_AS"/>
</dbReference>
<evidence type="ECO:0000256" key="2">
    <source>
        <dbReference type="ARBA" id="ARBA00006382"/>
    </source>
</evidence>
<evidence type="ECO:0000256" key="8">
    <source>
        <dbReference type="RuleBase" id="RU004417"/>
    </source>
</evidence>
<dbReference type="Gene3D" id="1.10.287.140">
    <property type="match status" value="1"/>
</dbReference>
<evidence type="ECO:0000313" key="11">
    <source>
        <dbReference type="Proteomes" id="UP001367676"/>
    </source>
</evidence>
<comment type="catalytic activity">
    <reaction evidence="6">
        <text>L-glutamate + NAD(+) + H2O = 2-oxoglutarate + NH4(+) + NADH + H(+)</text>
        <dbReference type="Rhea" id="RHEA:15133"/>
        <dbReference type="ChEBI" id="CHEBI:15377"/>
        <dbReference type="ChEBI" id="CHEBI:15378"/>
        <dbReference type="ChEBI" id="CHEBI:16810"/>
        <dbReference type="ChEBI" id="CHEBI:28938"/>
        <dbReference type="ChEBI" id="CHEBI:29985"/>
        <dbReference type="ChEBI" id="CHEBI:57540"/>
        <dbReference type="ChEBI" id="CHEBI:57945"/>
        <dbReference type="EC" id="1.4.1.3"/>
    </reaction>
</comment>
<dbReference type="EC" id="1.4.1.3" evidence="3"/>
<feature type="domain" description="Glutamate/phenylalanine/leucine/valine/L-tryptophan dehydrogenase C-terminal" evidence="9">
    <location>
        <begin position="256"/>
        <end position="546"/>
    </location>
</feature>
<dbReference type="AlphaFoldDB" id="A0AAN9TUP0"/>
<organism evidence="10 11">
    <name type="scientific">Parthenolecanium corni</name>
    <dbReference type="NCBI Taxonomy" id="536013"/>
    <lineage>
        <taxon>Eukaryota</taxon>
        <taxon>Metazoa</taxon>
        <taxon>Ecdysozoa</taxon>
        <taxon>Arthropoda</taxon>
        <taxon>Hexapoda</taxon>
        <taxon>Insecta</taxon>
        <taxon>Pterygota</taxon>
        <taxon>Neoptera</taxon>
        <taxon>Paraneoptera</taxon>
        <taxon>Hemiptera</taxon>
        <taxon>Sternorrhyncha</taxon>
        <taxon>Coccoidea</taxon>
        <taxon>Coccidae</taxon>
        <taxon>Parthenolecanium</taxon>
    </lineage>
</organism>
<dbReference type="PANTHER" id="PTHR11606:SF13">
    <property type="entry name" value="GLUTAMATE DEHYDROGENASE 1, MITOCHONDRIAL"/>
    <property type="match status" value="1"/>
</dbReference>
<evidence type="ECO:0000256" key="3">
    <source>
        <dbReference type="ARBA" id="ARBA00012889"/>
    </source>
</evidence>
<dbReference type="SMART" id="SM00839">
    <property type="entry name" value="ELFV_dehydrog"/>
    <property type="match status" value="1"/>
</dbReference>
<evidence type="ECO:0000259" key="9">
    <source>
        <dbReference type="SMART" id="SM00839"/>
    </source>
</evidence>
<comment type="subcellular location">
    <subcellularLocation>
        <location evidence="1">Mitochondrion</location>
    </subcellularLocation>
</comment>
<dbReference type="EMBL" id="JBBCAQ010000006">
    <property type="protein sequence ID" value="KAK7603241.1"/>
    <property type="molecule type" value="Genomic_DNA"/>
</dbReference>
<reference evidence="10 11" key="1">
    <citation type="submission" date="2024-03" db="EMBL/GenBank/DDBJ databases">
        <title>Adaptation during the transition from Ophiocordyceps entomopathogen to insect associate is accompanied by gene loss and intensified selection.</title>
        <authorList>
            <person name="Ward C.M."/>
            <person name="Onetto C.A."/>
            <person name="Borneman A.R."/>
        </authorList>
    </citation>
    <scope>NUCLEOTIDE SEQUENCE [LARGE SCALE GENOMIC DNA]</scope>
    <source>
        <strain evidence="10">AWRI1</strain>
        <tissue evidence="10">Single Adult Female</tissue>
    </source>
</reference>
<dbReference type="InterPro" id="IPR006097">
    <property type="entry name" value="Glu/Leu/Phe/Val/Trp_DH_dimer"/>
</dbReference>
<gene>
    <name evidence="10" type="ORF">V9T40_003240</name>
</gene>
<dbReference type="SUPFAM" id="SSF53223">
    <property type="entry name" value="Aminoacid dehydrogenase-like, N-terminal domain"/>
    <property type="match status" value="1"/>
</dbReference>
<name>A0AAN9TUP0_9HEMI</name>